<evidence type="ECO:0000259" key="8">
    <source>
        <dbReference type="PROSITE" id="PS50113"/>
    </source>
</evidence>
<dbReference type="GO" id="GO:0005634">
    <property type="term" value="C:nucleus"/>
    <property type="evidence" value="ECO:0007669"/>
    <property type="project" value="TreeGrafter"/>
</dbReference>
<evidence type="ECO:0000256" key="4">
    <source>
        <dbReference type="ARBA" id="ARBA00022643"/>
    </source>
</evidence>
<evidence type="ECO:0000256" key="5">
    <source>
        <dbReference type="ARBA" id="ARBA00022991"/>
    </source>
</evidence>
<evidence type="ECO:0000313" key="9">
    <source>
        <dbReference type="EMBL" id="AML79295.1"/>
    </source>
</evidence>
<evidence type="ECO:0000256" key="2">
    <source>
        <dbReference type="ARBA" id="ARBA00022606"/>
    </source>
</evidence>
<sequence length="341" mass="37783">MRRTKTTSHYASAGSMSGHNLTSGRSKKLAHTCLPDFDLSEQMGRMVEGNISFCLSDRTVRGCPIVQVSPEFCKMTGYSEQEVLGQNCRFLQGKDTDERTINTLRQAIANLQECMVVILNYRKDGTRFMNLVRLMPLHTGNQSYYLGIQLEIPENTVYDSQIRSSYCPNFPPPARENAPGDNALPDIVGFELLSKSLNQLCGTYVITDAKAADQPIVYASPGFCTLTGYSASEVLGKNCRFLQGFNTNKQTVKKIASAIENKTGLTTNILNYKKDGTAFWNLLVISCIRNQLGEVEYIVGAQLDVSNQAHDAPPMKEEMSPIAKTMDVARIHNLVSQIKIA</sequence>
<reference evidence="9" key="1">
    <citation type="journal article" date="2016" name="Proc. Natl. Acad. Sci. U.S.A.">
        <title>Functional and topological diversity of LOV domain photoreceptors.</title>
        <authorList>
            <person name="Glantz S.T."/>
            <person name="Carpenter E.J."/>
            <person name="Melkonian M."/>
            <person name="Gardner K.H."/>
            <person name="Boyden E.S."/>
            <person name="Wong G.K."/>
            <person name="Chow B.Y."/>
        </authorList>
    </citation>
    <scope>NUCLEOTIDE SEQUENCE</scope>
    <source>
        <strain evidence="9">XIVI_2095104</strain>
    </source>
</reference>
<dbReference type="AlphaFoldDB" id="A0A126X3N0"/>
<feature type="domain" description="PAC" evidence="8">
    <location>
        <begin position="263"/>
        <end position="317"/>
    </location>
</feature>
<dbReference type="PANTHER" id="PTHR47429">
    <property type="entry name" value="PROTEIN TWIN LOV 1"/>
    <property type="match status" value="1"/>
</dbReference>
<feature type="domain" description="PAS" evidence="7">
    <location>
        <begin position="189"/>
        <end position="238"/>
    </location>
</feature>
<dbReference type="SMART" id="SM00086">
    <property type="entry name" value="PAC"/>
    <property type="match status" value="2"/>
</dbReference>
<dbReference type="EMBL" id="KU701741">
    <property type="protein sequence ID" value="AML79295.1"/>
    <property type="molecule type" value="mRNA"/>
</dbReference>
<feature type="domain" description="PAS" evidence="7">
    <location>
        <begin position="65"/>
        <end position="111"/>
    </location>
</feature>
<dbReference type="SUPFAM" id="SSF55785">
    <property type="entry name" value="PYP-like sensor domain (PAS domain)"/>
    <property type="match status" value="2"/>
</dbReference>
<evidence type="ECO:0000256" key="3">
    <source>
        <dbReference type="ARBA" id="ARBA00022630"/>
    </source>
</evidence>
<accession>A0A126X3N0</accession>
<dbReference type="NCBIfam" id="TIGR00229">
    <property type="entry name" value="sensory_box"/>
    <property type="match status" value="2"/>
</dbReference>
<evidence type="ECO:0000256" key="1">
    <source>
        <dbReference type="ARBA" id="ARBA00022543"/>
    </source>
</evidence>
<dbReference type="PROSITE" id="PS50112">
    <property type="entry name" value="PAS"/>
    <property type="match status" value="2"/>
</dbReference>
<dbReference type="Gene3D" id="3.30.450.20">
    <property type="entry name" value="PAS domain"/>
    <property type="match status" value="2"/>
</dbReference>
<dbReference type="PANTHER" id="PTHR47429:SF2">
    <property type="entry name" value="PROTEIN TWIN LOV 1"/>
    <property type="match status" value="1"/>
</dbReference>
<evidence type="ECO:0000259" key="7">
    <source>
        <dbReference type="PROSITE" id="PS50112"/>
    </source>
</evidence>
<proteinExistence type="evidence at transcript level"/>
<dbReference type="GO" id="GO:0009637">
    <property type="term" value="P:response to blue light"/>
    <property type="evidence" value="ECO:0007669"/>
    <property type="project" value="UniProtKB-ARBA"/>
</dbReference>
<dbReference type="GO" id="GO:0009881">
    <property type="term" value="F:photoreceptor activity"/>
    <property type="evidence" value="ECO:0007669"/>
    <property type="project" value="UniProtKB-KW"/>
</dbReference>
<protein>
    <submittedName>
        <fullName evidence="9">Putative LOV domain-containing protein</fullName>
    </submittedName>
</protein>
<dbReference type="InterPro" id="IPR001610">
    <property type="entry name" value="PAC"/>
</dbReference>
<keyword evidence="4" id="KW-0288">FMN</keyword>
<evidence type="ECO:0000256" key="6">
    <source>
        <dbReference type="SAM" id="MobiDB-lite"/>
    </source>
</evidence>
<keyword evidence="1" id="KW-0675">Receptor</keyword>
<keyword evidence="3" id="KW-0285">Flavoprotein</keyword>
<organism evidence="9">
    <name type="scientific">Cymbomonas sp. BC-2016</name>
    <dbReference type="NCBI Taxonomy" id="1799572"/>
    <lineage>
        <taxon>Eukaryota</taxon>
        <taxon>Viridiplantae</taxon>
        <taxon>Chlorophyta</taxon>
        <taxon>Pyramimonadophyceae</taxon>
        <taxon>Pyramimonadales</taxon>
        <taxon>Pyramimonadaceae</taxon>
        <taxon>Cymbomonas</taxon>
    </lineage>
</organism>
<name>A0A126X3N0_9CHLO</name>
<dbReference type="CDD" id="cd00130">
    <property type="entry name" value="PAS"/>
    <property type="match status" value="2"/>
</dbReference>
<dbReference type="InterPro" id="IPR000014">
    <property type="entry name" value="PAS"/>
</dbReference>
<keyword evidence="2" id="KW-0716">Sensory transduction</keyword>
<dbReference type="Pfam" id="PF13426">
    <property type="entry name" value="PAS_9"/>
    <property type="match status" value="2"/>
</dbReference>
<dbReference type="PROSITE" id="PS50113">
    <property type="entry name" value="PAC"/>
    <property type="match status" value="1"/>
</dbReference>
<dbReference type="InterPro" id="IPR035965">
    <property type="entry name" value="PAS-like_dom_sf"/>
</dbReference>
<dbReference type="InterPro" id="IPR000700">
    <property type="entry name" value="PAS-assoc_C"/>
</dbReference>
<keyword evidence="5" id="KW-0157">Chromophore</keyword>
<feature type="region of interest" description="Disordered" evidence="6">
    <location>
        <begin position="1"/>
        <end position="24"/>
    </location>
</feature>
<keyword evidence="1" id="KW-0600">Photoreceptor protein</keyword>
<feature type="compositionally biased region" description="Polar residues" evidence="6">
    <location>
        <begin position="7"/>
        <end position="24"/>
    </location>
</feature>
<dbReference type="SMART" id="SM00091">
    <property type="entry name" value="PAS"/>
    <property type="match status" value="2"/>
</dbReference>